<evidence type="ECO:0000256" key="6">
    <source>
        <dbReference type="ARBA" id="ARBA00023065"/>
    </source>
</evidence>
<keyword evidence="5 9" id="KW-1133">Transmembrane helix</keyword>
<keyword evidence="2 9" id="KW-0813">Transport</keyword>
<protein>
    <recommendedName>
        <fullName evidence="9">Large-conductance mechanosensitive channel</fullName>
    </recommendedName>
</protein>
<sequence length="137" mass="14852">MPKILEGFKNFILRGNAVDLAVGVVIGASFGTVVNALVKGLLTPFIGAIAKVPDFSGLTFTLNGSKFMYGELINALISFLLVAASIYFFVVLPMNTFMEKVSRKKDQKPTHKKCPECLSEIPADAKRCAHCAQIIVD</sequence>
<accession>A0A1G2JAQ3</accession>
<dbReference type="AlphaFoldDB" id="A0A1G2JAQ3"/>
<evidence type="ECO:0000256" key="5">
    <source>
        <dbReference type="ARBA" id="ARBA00022989"/>
    </source>
</evidence>
<comment type="similarity">
    <text evidence="9">Belongs to the MscL family.</text>
</comment>
<keyword evidence="6 9" id="KW-0406">Ion transport</keyword>
<dbReference type="PANTHER" id="PTHR30266:SF2">
    <property type="entry name" value="LARGE-CONDUCTANCE MECHANOSENSITIVE CHANNEL"/>
    <property type="match status" value="1"/>
</dbReference>
<evidence type="ECO:0000256" key="4">
    <source>
        <dbReference type="ARBA" id="ARBA00022692"/>
    </source>
</evidence>
<comment type="subunit">
    <text evidence="9">Homopentamer.</text>
</comment>
<feature type="transmembrane region" description="Helical" evidence="9">
    <location>
        <begin position="72"/>
        <end position="94"/>
    </location>
</feature>
<dbReference type="InterPro" id="IPR001185">
    <property type="entry name" value="MS_channel"/>
</dbReference>
<dbReference type="Pfam" id="PF01741">
    <property type="entry name" value="MscL"/>
    <property type="match status" value="1"/>
</dbReference>
<dbReference type="PRINTS" id="PR01264">
    <property type="entry name" value="MECHCHANNEL"/>
</dbReference>
<dbReference type="Gene3D" id="1.10.1200.120">
    <property type="entry name" value="Large-conductance mechanosensitive channel, MscL, domain 1"/>
    <property type="match status" value="1"/>
</dbReference>
<evidence type="ECO:0000256" key="2">
    <source>
        <dbReference type="ARBA" id="ARBA00022448"/>
    </source>
</evidence>
<dbReference type="EMBL" id="MHPP01000021">
    <property type="protein sequence ID" value="OGZ84206.1"/>
    <property type="molecule type" value="Genomic_DNA"/>
</dbReference>
<evidence type="ECO:0000256" key="3">
    <source>
        <dbReference type="ARBA" id="ARBA00022475"/>
    </source>
</evidence>
<name>A0A1G2JAQ3_9BACT</name>
<organism evidence="10 11">
    <name type="scientific">Candidatus Staskawiczbacteria bacterium RIFOXYC1_FULL_38_18</name>
    <dbReference type="NCBI Taxonomy" id="1802229"/>
    <lineage>
        <taxon>Bacteria</taxon>
        <taxon>Candidatus Staskawicziibacteriota</taxon>
    </lineage>
</organism>
<dbReference type="NCBIfam" id="TIGR00220">
    <property type="entry name" value="mscL"/>
    <property type="match status" value="1"/>
</dbReference>
<evidence type="ECO:0000256" key="9">
    <source>
        <dbReference type="HAMAP-Rule" id="MF_00115"/>
    </source>
</evidence>
<comment type="caution">
    <text evidence="10">The sequence shown here is derived from an EMBL/GenBank/DDBJ whole genome shotgun (WGS) entry which is preliminary data.</text>
</comment>
<keyword evidence="3 9" id="KW-1003">Cell membrane</keyword>
<dbReference type="InterPro" id="IPR037673">
    <property type="entry name" value="MSC/AndL"/>
</dbReference>
<gene>
    <name evidence="9" type="primary">mscL</name>
    <name evidence="10" type="ORF">A2401_00575</name>
</gene>
<keyword evidence="8 9" id="KW-0407">Ion channel</keyword>
<dbReference type="SUPFAM" id="SSF81330">
    <property type="entry name" value="Gated mechanosensitive channel"/>
    <property type="match status" value="1"/>
</dbReference>
<evidence type="ECO:0000256" key="1">
    <source>
        <dbReference type="ARBA" id="ARBA00004141"/>
    </source>
</evidence>
<comment type="subcellular location">
    <subcellularLocation>
        <location evidence="9">Cell membrane</location>
        <topology evidence="9">Multi-pass membrane protein</topology>
    </subcellularLocation>
    <subcellularLocation>
        <location evidence="1">Membrane</location>
        <topology evidence="1">Multi-pass membrane protein</topology>
    </subcellularLocation>
</comment>
<dbReference type="Proteomes" id="UP000177751">
    <property type="component" value="Unassembled WGS sequence"/>
</dbReference>
<dbReference type="GO" id="GO:0005886">
    <property type="term" value="C:plasma membrane"/>
    <property type="evidence" value="ECO:0007669"/>
    <property type="project" value="UniProtKB-SubCell"/>
</dbReference>
<proteinExistence type="inferred from homology"/>
<reference evidence="10 11" key="1">
    <citation type="journal article" date="2016" name="Nat. Commun.">
        <title>Thousands of microbial genomes shed light on interconnected biogeochemical processes in an aquifer system.</title>
        <authorList>
            <person name="Anantharaman K."/>
            <person name="Brown C.T."/>
            <person name="Hug L.A."/>
            <person name="Sharon I."/>
            <person name="Castelle C.J."/>
            <person name="Probst A.J."/>
            <person name="Thomas B.C."/>
            <person name="Singh A."/>
            <person name="Wilkins M.J."/>
            <person name="Karaoz U."/>
            <person name="Brodie E.L."/>
            <person name="Williams K.H."/>
            <person name="Hubbard S.S."/>
            <person name="Banfield J.F."/>
        </authorList>
    </citation>
    <scope>NUCLEOTIDE SEQUENCE [LARGE SCALE GENOMIC DNA]</scope>
</reference>
<dbReference type="GO" id="GO:0008381">
    <property type="term" value="F:mechanosensitive monoatomic ion channel activity"/>
    <property type="evidence" value="ECO:0007669"/>
    <property type="project" value="UniProtKB-UniRule"/>
</dbReference>
<dbReference type="HAMAP" id="MF_00115">
    <property type="entry name" value="MscL"/>
    <property type="match status" value="1"/>
</dbReference>
<dbReference type="PANTHER" id="PTHR30266">
    <property type="entry name" value="MECHANOSENSITIVE CHANNEL MSCL"/>
    <property type="match status" value="1"/>
</dbReference>
<evidence type="ECO:0000313" key="11">
    <source>
        <dbReference type="Proteomes" id="UP000177751"/>
    </source>
</evidence>
<evidence type="ECO:0000313" key="10">
    <source>
        <dbReference type="EMBL" id="OGZ84206.1"/>
    </source>
</evidence>
<keyword evidence="4 9" id="KW-0812">Transmembrane</keyword>
<feature type="transmembrane region" description="Helical" evidence="9">
    <location>
        <begin position="20"/>
        <end position="38"/>
    </location>
</feature>
<dbReference type="STRING" id="1802229.A2401_00575"/>
<keyword evidence="7 9" id="KW-0472">Membrane</keyword>
<dbReference type="InterPro" id="IPR036019">
    <property type="entry name" value="MscL_channel"/>
</dbReference>
<comment type="function">
    <text evidence="9">Channel that opens in response to stretch forces in the membrane lipid bilayer. May participate in the regulation of osmotic pressure changes within the cell.</text>
</comment>
<evidence type="ECO:0000256" key="8">
    <source>
        <dbReference type="ARBA" id="ARBA00023303"/>
    </source>
</evidence>
<evidence type="ECO:0000256" key="7">
    <source>
        <dbReference type="ARBA" id="ARBA00023136"/>
    </source>
</evidence>